<accession>A9U2D3</accession>
<dbReference type="AlphaFoldDB" id="A9U2D3"/>
<protein>
    <submittedName>
        <fullName evidence="1">Predicted protein</fullName>
    </submittedName>
</protein>
<reference evidence="1" key="1">
    <citation type="journal article" date="2008" name="Science">
        <title>The Physcomitrella genome reveals evolutionary insights into the conquest of land by plants.</title>
        <authorList>
            <person name="Rensing S."/>
            <person name="Lang D."/>
            <person name="Zimmer A."/>
            <person name="Terry A."/>
            <person name="Salamov A."/>
            <person name="Shapiro H."/>
            <person name="Nishiyama T."/>
            <person name="Perroud P.-F."/>
            <person name="Lindquist E."/>
            <person name="Kamisugi Y."/>
            <person name="Tanahashi T."/>
            <person name="Sakakibara K."/>
            <person name="Fujita T."/>
            <person name="Oishi K."/>
            <person name="Shin-I T."/>
            <person name="Kuroki Y."/>
            <person name="Toyoda A."/>
            <person name="Suzuki Y."/>
            <person name="Hashimoto A."/>
            <person name="Yamaguchi K."/>
            <person name="Sugano A."/>
            <person name="Kohara Y."/>
            <person name="Fujiyama A."/>
            <person name="Anterola A."/>
            <person name="Aoki S."/>
            <person name="Ashton N."/>
            <person name="Barbazuk W.B."/>
            <person name="Barker E."/>
            <person name="Bennetzen J."/>
            <person name="Bezanilla M."/>
            <person name="Blankenship R."/>
            <person name="Cho S.H."/>
            <person name="Dutcher S."/>
            <person name="Estelle M."/>
            <person name="Fawcett J.A."/>
            <person name="Gundlach H."/>
            <person name="Hanada K."/>
            <person name="Heyl A."/>
            <person name="Hicks K.A."/>
            <person name="Hugh J."/>
            <person name="Lohr M."/>
            <person name="Mayer K."/>
            <person name="Melkozernov A."/>
            <person name="Murata T."/>
            <person name="Nelson D."/>
            <person name="Pils B."/>
            <person name="Prigge M."/>
            <person name="Reiss B."/>
            <person name="Renner T."/>
            <person name="Rombauts S."/>
            <person name="Rushton P."/>
            <person name="Sanderfoot A."/>
            <person name="Schween G."/>
            <person name="Shiu S.-H."/>
            <person name="Stueber K."/>
            <person name="Theodoulou F.L."/>
            <person name="Tu H."/>
            <person name="Van de Peer Y."/>
            <person name="Verrier P.J."/>
            <person name="Waters E."/>
            <person name="Wood A."/>
            <person name="Yang L."/>
            <person name="Cove D."/>
            <person name="Cuming A."/>
            <person name="Hasebe M."/>
            <person name="Lucas S."/>
            <person name="Mishler D.B."/>
            <person name="Reski R."/>
            <person name="Grigoriev I."/>
            <person name="Quatrano R.S."/>
            <person name="Boore J.L."/>
        </authorList>
    </citation>
    <scope>NUCLEOTIDE SEQUENCE [LARGE SCALE GENOMIC DNA]</scope>
</reference>
<proteinExistence type="predicted"/>
<evidence type="ECO:0000313" key="1">
    <source>
        <dbReference type="EMBL" id="EDQ50166.1"/>
    </source>
</evidence>
<sequence>METKVLDDGSACARVRSEDGRKAVQFLTVPPNHERIQDRLREKPFPKIVEGFKDFEESYVPLEKLPRTLAGNFVNIPVEILRPLTEREGGIEVFGTPLGNFPVGGTAETSNRGSANWHELVAKKGNYIIFQNLTFSPASQPIKLFAENNSKARTAESSIIRVRKNRDYFKTNFRRTENSMAAGGPAVPIAVQMGTLGDRTTSMALLPTFCGLPASLERAKVWEECHYDQYLTVGATMIPLQGGYQMTNSNDASESYPKRSDYGTIPQGIVNAVPLQAVLPSSSQPYVPYFAYQKPIPTKELTNELISRDPNESLLLILTKKMDQLAVNLAKDKEKRHKPTNMRPNVWCSNCKGQGHLITECSSPPQMMVPCTFCRGKDTIANCWNLRKQQQVGQ</sequence>
<gene>
    <name evidence="1" type="ORF">PHYPADRAFT_100682</name>
</gene>
<organism>
    <name type="scientific">Physcomitrium patens</name>
    <name type="common">Spreading-leaved earth moss</name>
    <name type="synonym">Physcomitrella patens</name>
    <dbReference type="NCBI Taxonomy" id="3218"/>
    <lineage>
        <taxon>Eukaryota</taxon>
        <taxon>Viridiplantae</taxon>
        <taxon>Streptophyta</taxon>
        <taxon>Embryophyta</taxon>
        <taxon>Bryophyta</taxon>
        <taxon>Bryophytina</taxon>
        <taxon>Bryopsida</taxon>
        <taxon>Funariidae</taxon>
        <taxon>Funariales</taxon>
        <taxon>Funariaceae</taxon>
        <taxon>Physcomitrium</taxon>
    </lineage>
</organism>
<name>A9U2D3_PHYPA</name>
<dbReference type="EMBL" id="DS545319">
    <property type="protein sequence ID" value="EDQ50166.1"/>
    <property type="molecule type" value="Genomic_DNA"/>
</dbReference>
<dbReference type="Gene3D" id="4.10.60.10">
    <property type="entry name" value="Zinc finger, CCHC-type"/>
    <property type="match status" value="1"/>
</dbReference>